<evidence type="ECO:0000256" key="19">
    <source>
        <dbReference type="ARBA" id="ARBA00022832"/>
    </source>
</evidence>
<keyword evidence="23 38" id="KW-0408">Iron</keyword>
<keyword evidence="15 38" id="KW-0349">Heme</keyword>
<dbReference type="Proteomes" id="UP001274896">
    <property type="component" value="Unassembled WGS sequence"/>
</dbReference>
<evidence type="ECO:0000256" key="11">
    <source>
        <dbReference type="ARBA" id="ARBA00022501"/>
    </source>
</evidence>
<dbReference type="GO" id="GO:0005789">
    <property type="term" value="C:endoplasmic reticulum membrane"/>
    <property type="evidence" value="ECO:0007669"/>
    <property type="project" value="UniProtKB-SubCell"/>
</dbReference>
<dbReference type="InterPro" id="IPR050783">
    <property type="entry name" value="Oxylipin_biosynth_metab"/>
</dbReference>
<comment type="caution">
    <text evidence="39">Lacks conserved residue(s) required for the propagation of feature annotation.</text>
</comment>
<keyword evidence="22" id="KW-0560">Oxidoreductase</keyword>
<evidence type="ECO:0000256" key="5">
    <source>
        <dbReference type="ARBA" id="ARBA00008928"/>
    </source>
</evidence>
<dbReference type="InterPro" id="IPR000477">
    <property type="entry name" value="RT_dom"/>
</dbReference>
<dbReference type="Gene3D" id="3.30.70.270">
    <property type="match status" value="1"/>
</dbReference>
<dbReference type="InterPro" id="IPR019791">
    <property type="entry name" value="Haem_peroxidase_animal"/>
</dbReference>
<keyword evidence="16 38" id="KW-0479">Metal-binding</keyword>
<dbReference type="InterPro" id="IPR043502">
    <property type="entry name" value="DNA/RNA_pol_sf"/>
</dbReference>
<keyword evidence="13" id="KW-0575">Peroxidase</keyword>
<evidence type="ECO:0000256" key="3">
    <source>
        <dbReference type="ARBA" id="ARBA00004406"/>
    </source>
</evidence>
<evidence type="ECO:0000256" key="21">
    <source>
        <dbReference type="ARBA" id="ARBA00022964"/>
    </source>
</evidence>
<evidence type="ECO:0000256" key="20">
    <source>
        <dbReference type="ARBA" id="ARBA00022848"/>
    </source>
</evidence>
<dbReference type="GO" id="GO:0016702">
    <property type="term" value="F:oxidoreductase activity, acting on single donors with incorporation of molecular oxygen, incorporation of two atoms of oxygen"/>
    <property type="evidence" value="ECO:0007669"/>
    <property type="project" value="TreeGrafter"/>
</dbReference>
<dbReference type="GO" id="GO:0004666">
    <property type="term" value="F:prostaglandin-endoperoxide synthase activity"/>
    <property type="evidence" value="ECO:0007669"/>
    <property type="project" value="UniProtKB-EC"/>
</dbReference>
<evidence type="ECO:0000256" key="17">
    <source>
        <dbReference type="ARBA" id="ARBA00022729"/>
    </source>
</evidence>
<keyword evidence="17 40" id="KW-0732">Signal</keyword>
<dbReference type="Gene3D" id="2.10.25.10">
    <property type="entry name" value="Laminin"/>
    <property type="match status" value="1"/>
</dbReference>
<evidence type="ECO:0000256" key="28">
    <source>
        <dbReference type="ARBA" id="ARBA00023180"/>
    </source>
</evidence>
<dbReference type="EC" id="3.1.26.4" evidence="8"/>
<name>A0AAE0QSQ2_9TELE</name>
<evidence type="ECO:0000256" key="29">
    <source>
        <dbReference type="ARBA" id="ARBA00030839"/>
    </source>
</evidence>
<evidence type="ECO:0000256" key="30">
    <source>
        <dbReference type="ARBA" id="ARBA00031216"/>
    </source>
</evidence>
<evidence type="ECO:0000256" key="4">
    <source>
        <dbReference type="ARBA" id="ARBA00004702"/>
    </source>
</evidence>
<feature type="signal peptide" evidence="40">
    <location>
        <begin position="1"/>
        <end position="24"/>
    </location>
</feature>
<evidence type="ECO:0000256" key="22">
    <source>
        <dbReference type="ARBA" id="ARBA00023002"/>
    </source>
</evidence>
<dbReference type="PANTHER" id="PTHR11903">
    <property type="entry name" value="PROSTAGLANDIN G/H SYNTHASE"/>
    <property type="match status" value="1"/>
</dbReference>
<dbReference type="GO" id="GO:0020037">
    <property type="term" value="F:heme binding"/>
    <property type="evidence" value="ECO:0007669"/>
    <property type="project" value="InterPro"/>
</dbReference>
<evidence type="ECO:0000256" key="23">
    <source>
        <dbReference type="ARBA" id="ARBA00023004"/>
    </source>
</evidence>
<evidence type="ECO:0000256" key="31">
    <source>
        <dbReference type="ARBA" id="ARBA00031793"/>
    </source>
</evidence>
<dbReference type="Pfam" id="PF03098">
    <property type="entry name" value="An_peroxidase"/>
    <property type="match status" value="1"/>
</dbReference>
<keyword evidence="19" id="KW-0276">Fatty acid metabolism</keyword>
<evidence type="ECO:0000256" key="10">
    <source>
        <dbReference type="ARBA" id="ARBA00020406"/>
    </source>
</evidence>
<keyword evidence="18" id="KW-0256">Endoplasmic reticulum</keyword>
<comment type="subcellular location">
    <subcellularLocation>
        <location evidence="3">Endoplasmic reticulum membrane</location>
        <topology evidence="3">Peripheral membrane protein</topology>
    </subcellularLocation>
    <subcellularLocation>
        <location evidence="2">Microsome membrane</location>
        <topology evidence="2">Peripheral membrane protein</topology>
    </subcellularLocation>
</comment>
<dbReference type="CDD" id="cd09816">
    <property type="entry name" value="prostaglandin_endoperoxide_synthase"/>
    <property type="match status" value="1"/>
</dbReference>
<evidence type="ECO:0000259" key="41">
    <source>
        <dbReference type="PROSITE" id="PS50026"/>
    </source>
</evidence>
<evidence type="ECO:0000259" key="42">
    <source>
        <dbReference type="PROSITE" id="PS50878"/>
    </source>
</evidence>
<comment type="similarity">
    <text evidence="6">Belongs to the beta type-B retroviral polymerase family. HERV class-II K(HML-2) pol subfamily.</text>
</comment>
<dbReference type="PROSITE" id="PS50292">
    <property type="entry name" value="PEROXIDASE_3"/>
    <property type="match status" value="1"/>
</dbReference>
<dbReference type="GO" id="GO:0043005">
    <property type="term" value="C:neuron projection"/>
    <property type="evidence" value="ECO:0007669"/>
    <property type="project" value="TreeGrafter"/>
</dbReference>
<comment type="catalytic activity">
    <reaction evidence="36">
        <text>(9Z,12Z)-octadecadienoate + AH2 + O2 = (13R)-hydroxy-(9Z,11E)-octadecadienoate + A + H2O</text>
        <dbReference type="Rhea" id="RHEA:75455"/>
        <dbReference type="ChEBI" id="CHEBI:13193"/>
        <dbReference type="ChEBI" id="CHEBI:15377"/>
        <dbReference type="ChEBI" id="CHEBI:15379"/>
        <dbReference type="ChEBI" id="CHEBI:17499"/>
        <dbReference type="ChEBI" id="CHEBI:30245"/>
        <dbReference type="ChEBI" id="CHEBI:136655"/>
    </reaction>
    <physiologicalReaction direction="left-to-right" evidence="36">
        <dbReference type="Rhea" id="RHEA:75456"/>
    </physiologicalReaction>
</comment>
<reference evidence="43" key="1">
    <citation type="submission" date="2023-06" db="EMBL/GenBank/DDBJ databases">
        <title>Male Hemibagrus guttatus genome.</title>
        <authorList>
            <person name="Bian C."/>
        </authorList>
    </citation>
    <scope>NUCLEOTIDE SEQUENCE</scope>
    <source>
        <strain evidence="43">Male_cb2023</strain>
        <tissue evidence="43">Muscle</tissue>
    </source>
</reference>
<dbReference type="EC" id="1.14.99.1" evidence="9"/>
<evidence type="ECO:0000256" key="34">
    <source>
        <dbReference type="ARBA" id="ARBA00036313"/>
    </source>
</evidence>
<keyword evidence="44" id="KW-1185">Reference proteome</keyword>
<evidence type="ECO:0000256" key="37">
    <source>
        <dbReference type="PIRSR" id="PIRSR619791-1"/>
    </source>
</evidence>
<feature type="domain" description="Reverse transcriptase" evidence="42">
    <location>
        <begin position="442"/>
        <end position="743"/>
    </location>
</feature>
<dbReference type="InterPro" id="IPR037120">
    <property type="entry name" value="Haem_peroxidase_sf_animal"/>
</dbReference>
<evidence type="ECO:0000256" key="33">
    <source>
        <dbReference type="ARBA" id="ARBA00035976"/>
    </source>
</evidence>
<evidence type="ECO:0000256" key="38">
    <source>
        <dbReference type="PIRSR" id="PIRSR619791-2"/>
    </source>
</evidence>
<evidence type="ECO:0000256" key="35">
    <source>
        <dbReference type="ARBA" id="ARBA00036358"/>
    </source>
</evidence>
<feature type="domain" description="EGF-like" evidence="41">
    <location>
        <begin position="23"/>
        <end position="61"/>
    </location>
</feature>
<keyword evidence="14" id="KW-0643">Prostaglandin biosynthesis</keyword>
<dbReference type="GO" id="GO:0046872">
    <property type="term" value="F:metal ion binding"/>
    <property type="evidence" value="ECO:0007669"/>
    <property type="project" value="UniProtKB-KW"/>
</dbReference>
<dbReference type="CDD" id="cd01650">
    <property type="entry name" value="RT_nLTR_like"/>
    <property type="match status" value="1"/>
</dbReference>
<dbReference type="Pfam" id="PF00078">
    <property type="entry name" value="RVT_1"/>
    <property type="match status" value="1"/>
</dbReference>
<evidence type="ECO:0000256" key="26">
    <source>
        <dbReference type="ARBA" id="ARBA00023157"/>
    </source>
</evidence>
<keyword evidence="20" id="KW-0492">Microsome</keyword>
<evidence type="ECO:0000256" key="1">
    <source>
        <dbReference type="ARBA" id="ARBA00001970"/>
    </source>
</evidence>
<evidence type="ECO:0000256" key="7">
    <source>
        <dbReference type="ARBA" id="ARBA00011738"/>
    </source>
</evidence>
<comment type="caution">
    <text evidence="43">The sequence shown here is derived from an EMBL/GenBank/DDBJ whole genome shotgun (WGS) entry which is preliminary data.</text>
</comment>
<evidence type="ECO:0000256" key="2">
    <source>
        <dbReference type="ARBA" id="ARBA00004174"/>
    </source>
</evidence>
<dbReference type="SUPFAM" id="SSF56672">
    <property type="entry name" value="DNA/RNA polymerases"/>
    <property type="match status" value="1"/>
</dbReference>
<evidence type="ECO:0000256" key="6">
    <source>
        <dbReference type="ARBA" id="ARBA00010879"/>
    </source>
</evidence>
<dbReference type="EMBL" id="JAUCMX010000011">
    <property type="protein sequence ID" value="KAK3531216.1"/>
    <property type="molecule type" value="Genomic_DNA"/>
</dbReference>
<dbReference type="AlphaFoldDB" id="A0AAE0QSQ2"/>
<dbReference type="GO" id="GO:0004601">
    <property type="term" value="F:peroxidase activity"/>
    <property type="evidence" value="ECO:0007669"/>
    <property type="project" value="UniProtKB-KW"/>
</dbReference>
<evidence type="ECO:0000256" key="12">
    <source>
        <dbReference type="ARBA" id="ARBA00022516"/>
    </source>
</evidence>
<feature type="non-terminal residue" evidence="43">
    <location>
        <position position="818"/>
    </location>
</feature>
<keyword evidence="21" id="KW-0223">Dioxygenase</keyword>
<dbReference type="InterPro" id="IPR010255">
    <property type="entry name" value="Haem_peroxidase_sf"/>
</dbReference>
<evidence type="ECO:0000256" key="14">
    <source>
        <dbReference type="ARBA" id="ARBA00022585"/>
    </source>
</evidence>
<feature type="binding site" evidence="38">
    <location>
        <position position="112"/>
    </location>
    <ligand>
        <name>substrate</name>
    </ligand>
</feature>
<comment type="cofactor">
    <cofactor evidence="1">
        <name>heme b</name>
        <dbReference type="ChEBI" id="CHEBI:60344"/>
    </cofactor>
</comment>
<protein>
    <recommendedName>
        <fullName evidence="10">Prostaglandin G/H synthase 2</fullName>
        <ecNumber evidence="9">1.14.99.1</ecNumber>
        <ecNumber evidence="8">3.1.26.4</ecNumber>
    </recommendedName>
    <alternativeName>
        <fullName evidence="30">Cyclooxygenase-2</fullName>
    </alternativeName>
    <alternativeName>
        <fullName evidence="29">PHS II</fullName>
    </alternativeName>
    <alternativeName>
        <fullName evidence="31">Prostaglandin H2 synthase 2</fullName>
    </alternativeName>
    <alternativeName>
        <fullName evidence="32">Prostaglandin-endoperoxide synthase 2</fullName>
    </alternativeName>
</protein>
<comment type="pathway">
    <text evidence="4">Lipid metabolism; prostaglandin biosynthesis.</text>
</comment>
<evidence type="ECO:0000256" key="24">
    <source>
        <dbReference type="ARBA" id="ARBA00023098"/>
    </source>
</evidence>
<keyword evidence="26" id="KW-1015">Disulfide bond</keyword>
<evidence type="ECO:0000256" key="32">
    <source>
        <dbReference type="ARBA" id="ARBA00033144"/>
    </source>
</evidence>
<evidence type="ECO:0000313" key="44">
    <source>
        <dbReference type="Proteomes" id="UP001274896"/>
    </source>
</evidence>
<evidence type="ECO:0000256" key="9">
    <source>
        <dbReference type="ARBA" id="ARBA00012440"/>
    </source>
</evidence>
<keyword evidence="12" id="KW-0444">Lipid biosynthesis</keyword>
<evidence type="ECO:0000256" key="18">
    <source>
        <dbReference type="ARBA" id="ARBA00022824"/>
    </source>
</evidence>
<dbReference type="GO" id="GO:0004523">
    <property type="term" value="F:RNA-DNA hybrid ribonuclease activity"/>
    <property type="evidence" value="ECO:0007669"/>
    <property type="project" value="UniProtKB-EC"/>
</dbReference>
<proteinExistence type="inferred from homology"/>
<accession>A0AAE0QSQ2</accession>
<dbReference type="PANTHER" id="PTHR11903:SF8">
    <property type="entry name" value="PROSTAGLANDIN G_H SYNTHASE 2"/>
    <property type="match status" value="1"/>
</dbReference>
<dbReference type="InterPro" id="IPR000742">
    <property type="entry name" value="EGF"/>
</dbReference>
<keyword evidence="24" id="KW-0443">Lipid metabolism</keyword>
<dbReference type="PROSITE" id="PS50026">
    <property type="entry name" value="EGF_3"/>
    <property type="match status" value="1"/>
</dbReference>
<dbReference type="Gene3D" id="1.10.640.10">
    <property type="entry name" value="Haem peroxidase domain superfamily, animal type"/>
    <property type="match status" value="1"/>
</dbReference>
<evidence type="ECO:0000256" key="39">
    <source>
        <dbReference type="PROSITE-ProRule" id="PRU00076"/>
    </source>
</evidence>
<keyword evidence="39" id="KW-0245">EGF-like domain</keyword>
<dbReference type="SUPFAM" id="SSF57196">
    <property type="entry name" value="EGF/Laminin"/>
    <property type="match status" value="1"/>
</dbReference>
<keyword evidence="25" id="KW-0472">Membrane</keyword>
<dbReference type="FunFam" id="2.10.25.10:FF:000235">
    <property type="entry name" value="Prostaglandin G/H synthase 2"/>
    <property type="match status" value="1"/>
</dbReference>
<keyword evidence="27" id="KW-0275">Fatty acid biosynthesis</keyword>
<keyword evidence="28" id="KW-0325">Glycoprotein</keyword>
<comment type="catalytic activity">
    <reaction evidence="34">
        <text>(9Z,12Z)-octadecadienoate + AH2 + O2 = (9R)-hydroxy-(10E,12Z)-octadecadienoate + A + H2O</text>
        <dbReference type="Rhea" id="RHEA:75447"/>
        <dbReference type="ChEBI" id="CHEBI:13193"/>
        <dbReference type="ChEBI" id="CHEBI:15377"/>
        <dbReference type="ChEBI" id="CHEBI:15379"/>
        <dbReference type="ChEBI" id="CHEBI:17499"/>
        <dbReference type="ChEBI" id="CHEBI:30245"/>
        <dbReference type="ChEBI" id="CHEBI:77895"/>
    </reaction>
    <physiologicalReaction direction="left-to-right" evidence="34">
        <dbReference type="Rhea" id="RHEA:75448"/>
    </physiologicalReaction>
</comment>
<evidence type="ECO:0000256" key="27">
    <source>
        <dbReference type="ARBA" id="ARBA00023160"/>
    </source>
</evidence>
<evidence type="ECO:0000256" key="16">
    <source>
        <dbReference type="ARBA" id="ARBA00022723"/>
    </source>
</evidence>
<organism evidence="43 44">
    <name type="scientific">Hemibagrus guttatus</name>
    <dbReference type="NCBI Taxonomy" id="175788"/>
    <lineage>
        <taxon>Eukaryota</taxon>
        <taxon>Metazoa</taxon>
        <taxon>Chordata</taxon>
        <taxon>Craniata</taxon>
        <taxon>Vertebrata</taxon>
        <taxon>Euteleostomi</taxon>
        <taxon>Actinopterygii</taxon>
        <taxon>Neopterygii</taxon>
        <taxon>Teleostei</taxon>
        <taxon>Ostariophysi</taxon>
        <taxon>Siluriformes</taxon>
        <taxon>Bagridae</taxon>
        <taxon>Hemibagrus</taxon>
    </lineage>
</organism>
<evidence type="ECO:0000256" key="36">
    <source>
        <dbReference type="ARBA" id="ARBA00036409"/>
    </source>
</evidence>
<sequence>MNNKVTCLVLLGSLIFLCAGGITADPCCSQPCQNLGICVSQGLDAYECDCTRTGYYGENCTKPELSTWIKSILKPRPSTVHYLLTHHKWIWDIINNISFLRNTLMRYVLTSRSNLVESPPTYNADYGYKSWEAYSNLSYYTRTLPPLPKHCPSKNTTALPDAKQLVEKVLLRQKFIPDPQGSSLMFAFFAQHFTHQFFKSDLKKGPAFTKALGHGVDLSHIYGDNLEKQHKLRLFKDGKLKYQVLDGEVYPPLVKDVQVDMHYPPHIQEGFRFAVGHEAFGLVPGLMMYATIWLREHNRVCDILKQEHPDWDDERLFQTTRLILIGETIKIVIEDYVQHLSGYHLKLKFDPELLFSERFQYQNRISSEFNMLYHWHPLMPDTFHIQHQVYTYPQFLFNNSIVAEHGISNLVESFSKQQAGRISGGRNLPAAVQKMATNVLQHSREMRYQSFNAYRKRFNMQPYRSFEELTGDKELAADLRSLYGDVDSVELYTGLLVEKPRHNALFGETMVEMGAPYSLKGLMGNPICSPEYWKPSTFGGKVGFEIQYGFMPRKSTTDAIFALRILMEKYRDGQRELHCVFVDLEKAYDRVPREELWYCMRKSGVSEKYVRVVQDMYERSRTVVRCAVGQTEEFKVEVGLHQGSALSPFLFAIVMDQLSEEVRQESPWTMMFADDIVICSESREQVEENLERWRFALKRRGMKVSRSKTEYMCVNEREGSGTVRLQGEEVKKVQEFKYLGSTVQSNGECGKEVKKRVQAGWNGWRKVSGVLCDRKISARIKGKVYRTVVRPAMLYGLETVSLRKRQESELEVAELKML</sequence>
<comment type="catalytic activity">
    <reaction evidence="35">
        <text>(9Z,12Z)-octadecadienoate + AH2 + O2 = (13S)-hydroxy-(9Z,11E)-octadecadienoate + A + H2O</text>
        <dbReference type="Rhea" id="RHEA:75451"/>
        <dbReference type="ChEBI" id="CHEBI:13193"/>
        <dbReference type="ChEBI" id="CHEBI:15377"/>
        <dbReference type="ChEBI" id="CHEBI:15379"/>
        <dbReference type="ChEBI" id="CHEBI:17499"/>
        <dbReference type="ChEBI" id="CHEBI:30245"/>
        <dbReference type="ChEBI" id="CHEBI:90850"/>
    </reaction>
    <physiologicalReaction direction="left-to-right" evidence="35">
        <dbReference type="Rhea" id="RHEA:75452"/>
    </physiologicalReaction>
</comment>
<evidence type="ECO:0000313" key="43">
    <source>
        <dbReference type="EMBL" id="KAK3531216.1"/>
    </source>
</evidence>
<evidence type="ECO:0000256" key="40">
    <source>
        <dbReference type="SAM" id="SignalP"/>
    </source>
</evidence>
<dbReference type="PRINTS" id="PR00457">
    <property type="entry name" value="ANPEROXIDASE"/>
</dbReference>
<feature type="binding site" description="axial binding residue" evidence="38">
    <location>
        <position position="376"/>
    </location>
    <ligand>
        <name>heme b</name>
        <dbReference type="ChEBI" id="CHEBI:60344"/>
    </ligand>
    <ligandPart>
        <name>Fe</name>
        <dbReference type="ChEBI" id="CHEBI:18248"/>
    </ligandPart>
</feature>
<comment type="similarity">
    <text evidence="5">Belongs to the prostaglandin G/H synthase family.</text>
</comment>
<gene>
    <name evidence="43" type="ORF">QTP70_015251</name>
</gene>
<comment type="catalytic activity">
    <reaction evidence="33">
        <text>(9Z,12Z)-octadecadienoate + AH2 + O2 = (9S)-hydroxy-(10E,12Z)-octadecadienoate + A + H2O</text>
        <dbReference type="Rhea" id="RHEA:75459"/>
        <dbReference type="ChEBI" id="CHEBI:13193"/>
        <dbReference type="ChEBI" id="CHEBI:15377"/>
        <dbReference type="ChEBI" id="CHEBI:15379"/>
        <dbReference type="ChEBI" id="CHEBI:17499"/>
        <dbReference type="ChEBI" id="CHEBI:30245"/>
        <dbReference type="ChEBI" id="CHEBI:77852"/>
    </reaction>
    <physiologicalReaction direction="left-to-right" evidence="33">
        <dbReference type="Rhea" id="RHEA:75460"/>
    </physiologicalReaction>
</comment>
<comment type="subunit">
    <text evidence="7">Homodimer.</text>
</comment>
<keyword evidence="11" id="KW-0644">Prostaglandin metabolism</keyword>
<dbReference type="GO" id="GO:0019371">
    <property type="term" value="P:cyclooxygenase pathway"/>
    <property type="evidence" value="ECO:0007669"/>
    <property type="project" value="TreeGrafter"/>
</dbReference>
<evidence type="ECO:0000256" key="13">
    <source>
        <dbReference type="ARBA" id="ARBA00022559"/>
    </source>
</evidence>
<dbReference type="GO" id="GO:0006979">
    <property type="term" value="P:response to oxidative stress"/>
    <property type="evidence" value="ECO:0007669"/>
    <property type="project" value="InterPro"/>
</dbReference>
<dbReference type="PROSITE" id="PS50878">
    <property type="entry name" value="RT_POL"/>
    <property type="match status" value="1"/>
</dbReference>
<feature type="active site" description="Proton acceptor" evidence="37">
    <location>
        <position position="195"/>
    </location>
</feature>
<evidence type="ECO:0000256" key="8">
    <source>
        <dbReference type="ARBA" id="ARBA00012180"/>
    </source>
</evidence>
<feature type="active site" description="For cyclooxygenase activity" evidence="37">
    <location>
        <position position="373"/>
    </location>
</feature>
<dbReference type="SUPFAM" id="SSF48113">
    <property type="entry name" value="Heme-dependent peroxidases"/>
    <property type="match status" value="1"/>
</dbReference>
<dbReference type="InterPro" id="IPR043128">
    <property type="entry name" value="Rev_trsase/Diguanyl_cyclase"/>
</dbReference>
<evidence type="ECO:0000256" key="25">
    <source>
        <dbReference type="ARBA" id="ARBA00023136"/>
    </source>
</evidence>
<dbReference type="CDD" id="cd00054">
    <property type="entry name" value="EGF_CA"/>
    <property type="match status" value="1"/>
</dbReference>
<feature type="chain" id="PRO_5042103395" description="Prostaglandin G/H synthase 2" evidence="40">
    <location>
        <begin position="25"/>
        <end position="818"/>
    </location>
</feature>
<evidence type="ECO:0000256" key="15">
    <source>
        <dbReference type="ARBA" id="ARBA00022617"/>
    </source>
</evidence>